<keyword evidence="1" id="KW-0112">Calmodulin-binding</keyword>
<feature type="region of interest" description="Disordered" evidence="4">
    <location>
        <begin position="261"/>
        <end position="307"/>
    </location>
</feature>
<dbReference type="SMART" id="SM00015">
    <property type="entry name" value="IQ"/>
    <property type="match status" value="2"/>
</dbReference>
<dbReference type="InterPro" id="IPR025064">
    <property type="entry name" value="DUF4005"/>
</dbReference>
<feature type="domain" description="DUF4005" evidence="5">
    <location>
        <begin position="472"/>
        <end position="551"/>
    </location>
</feature>
<evidence type="ECO:0000256" key="3">
    <source>
        <dbReference type="ARBA" id="ARBA00024378"/>
    </source>
</evidence>
<dbReference type="Gramene" id="Kaladp0009s0054.1.v1.1">
    <property type="protein sequence ID" value="Kaladp0009s0054.1.v1.1"/>
    <property type="gene ID" value="Kaladp0009s0054.v1.1"/>
</dbReference>
<dbReference type="PROSITE" id="PS50096">
    <property type="entry name" value="IQ"/>
    <property type="match status" value="2"/>
</dbReference>
<feature type="compositionally biased region" description="Basic and acidic residues" evidence="4">
    <location>
        <begin position="341"/>
        <end position="362"/>
    </location>
</feature>
<evidence type="ECO:0000313" key="7">
    <source>
        <dbReference type="Proteomes" id="UP000594263"/>
    </source>
</evidence>
<evidence type="ECO:0000259" key="5">
    <source>
        <dbReference type="Pfam" id="PF13178"/>
    </source>
</evidence>
<dbReference type="EnsemblPlants" id="Kaladp0009s0054.4.v1.1">
    <property type="protein sequence ID" value="Kaladp0009s0054.4.v1.1"/>
    <property type="gene ID" value="Kaladp0009s0054.v1.1"/>
</dbReference>
<dbReference type="OMA" id="SMEDHTA"/>
<feature type="compositionally biased region" description="Basic and acidic residues" evidence="4">
    <location>
        <begin position="577"/>
        <end position="587"/>
    </location>
</feature>
<comment type="similarity">
    <text evidence="2">Belongs to the IQD family.</text>
</comment>
<feature type="compositionally biased region" description="Basic and acidic residues" evidence="4">
    <location>
        <begin position="388"/>
        <end position="417"/>
    </location>
</feature>
<sequence length="587" mass="64771">MGKSPGKWIKAKLFGKKSTKSNISKKGEAGKETFIVSKASSGFVATNDPVISDPQPVVVHRNGENFESGNQTAAKPSDDSSTLLSESQYGGVISTGLTSADNSEIMKQDQAAAKVQAALRGFLARRAFWALKGIIRLQALIRGHLVRRQAVATLHCMQGIVRLQALVRGQKVRLSKAGLEVKEKCDFEKLQLDTIGVLKSIRPVQLSRNAFAQKLLASSPYAAPLCLHYDSDDANSAWNWLERWSSSHFWELIVEPKKDIVSKSSRKSGGNKGSELENGRPKRGVRRNSSTNHDNSSDNGKPRGTLKRSINHQAEPAQENAQSELEKVKRNLRKVSLTKSETNDKPESVIEKPKSKVSKMRETTSPLIPEQGLNNSVEKNNGSTELIPDERHVEPMDTNPVEKDRDSVDLIPQEHDAVIPPRQVVEESPLVVAADVNEPSDDPLQQSVIQKDENSPIVEELHSKEDSNGKENRKARRRRSLSTKHEYHENGSQNMPTRPSYMQATESAKAKLRAQGSPRLSQDTPEIGIVRRHSLPSSTSGKVNTPSPRVQKLVQQGSGGKGGIKSDKSISASKDFNSNERVAEWRR</sequence>
<evidence type="ECO:0000256" key="1">
    <source>
        <dbReference type="ARBA" id="ARBA00022860"/>
    </source>
</evidence>
<feature type="compositionally biased region" description="Basic residues" evidence="4">
    <location>
        <begin position="473"/>
        <end position="482"/>
    </location>
</feature>
<keyword evidence="7" id="KW-1185">Reference proteome</keyword>
<dbReference type="GO" id="GO:0005516">
    <property type="term" value="F:calmodulin binding"/>
    <property type="evidence" value="ECO:0007669"/>
    <property type="project" value="UniProtKB-KW"/>
</dbReference>
<dbReference type="Pfam" id="PF13178">
    <property type="entry name" value="DUF4005"/>
    <property type="match status" value="1"/>
</dbReference>
<dbReference type="Gramene" id="Kaladp0009s0054.4.v1.1">
    <property type="protein sequence ID" value="Kaladp0009s0054.4.v1.1"/>
    <property type="gene ID" value="Kaladp0009s0054.v1.1"/>
</dbReference>
<evidence type="ECO:0000256" key="2">
    <source>
        <dbReference type="ARBA" id="ARBA00024341"/>
    </source>
</evidence>
<protein>
    <recommendedName>
        <fullName evidence="5">DUF4005 domain-containing protein</fullName>
    </recommendedName>
</protein>
<proteinExistence type="inferred from homology"/>
<dbReference type="PANTHER" id="PTHR32295">
    <property type="entry name" value="IQ-DOMAIN 5-RELATED"/>
    <property type="match status" value="1"/>
</dbReference>
<evidence type="ECO:0000313" key="6">
    <source>
        <dbReference type="EnsemblPlants" id="Kaladp0009s0054.4.v1.1"/>
    </source>
</evidence>
<feature type="compositionally biased region" description="Basic and acidic residues" evidence="4">
    <location>
        <begin position="450"/>
        <end position="472"/>
    </location>
</feature>
<evidence type="ECO:0000256" key="4">
    <source>
        <dbReference type="SAM" id="MobiDB-lite"/>
    </source>
</evidence>
<dbReference type="Proteomes" id="UP000594263">
    <property type="component" value="Unplaced"/>
</dbReference>
<name>A0A7N0REU7_KALFE</name>
<dbReference type="InterPro" id="IPR000048">
    <property type="entry name" value="IQ_motif_EF-hand-BS"/>
</dbReference>
<reference evidence="6" key="1">
    <citation type="submission" date="2021-01" db="UniProtKB">
        <authorList>
            <consortium name="EnsemblPlants"/>
        </authorList>
    </citation>
    <scope>IDENTIFICATION</scope>
</reference>
<feature type="compositionally biased region" description="Polar residues" evidence="4">
    <location>
        <begin position="490"/>
        <end position="506"/>
    </location>
</feature>
<feature type="compositionally biased region" description="Polar residues" evidence="4">
    <location>
        <begin position="372"/>
        <end position="384"/>
    </location>
</feature>
<dbReference type="EnsemblPlants" id="Kaladp0009s0054.1.v1.1">
    <property type="protein sequence ID" value="Kaladp0009s0054.1.v1.1"/>
    <property type="gene ID" value="Kaladp0009s0054.v1.1"/>
</dbReference>
<accession>A0A7N0REU7</accession>
<feature type="compositionally biased region" description="Polar residues" evidence="4">
    <location>
        <begin position="535"/>
        <end position="556"/>
    </location>
</feature>
<comment type="subunit">
    <text evidence="3">Binds to multiple calmodulin (CaM) in the presence of Ca(2+) and CaM-like proteins.</text>
</comment>
<feature type="compositionally biased region" description="Low complexity" evidence="4">
    <location>
        <begin position="288"/>
        <end position="299"/>
    </location>
</feature>
<dbReference type="AlphaFoldDB" id="A0A7N0REU7"/>
<dbReference type="Pfam" id="PF00612">
    <property type="entry name" value="IQ"/>
    <property type="match status" value="2"/>
</dbReference>
<feature type="region of interest" description="Disordered" evidence="4">
    <location>
        <begin position="330"/>
        <end position="587"/>
    </location>
</feature>
<organism evidence="6 7">
    <name type="scientific">Kalanchoe fedtschenkoi</name>
    <name type="common">Lavender scallops</name>
    <name type="synonym">South American air plant</name>
    <dbReference type="NCBI Taxonomy" id="63787"/>
    <lineage>
        <taxon>Eukaryota</taxon>
        <taxon>Viridiplantae</taxon>
        <taxon>Streptophyta</taxon>
        <taxon>Embryophyta</taxon>
        <taxon>Tracheophyta</taxon>
        <taxon>Spermatophyta</taxon>
        <taxon>Magnoliopsida</taxon>
        <taxon>eudicotyledons</taxon>
        <taxon>Gunneridae</taxon>
        <taxon>Pentapetalae</taxon>
        <taxon>Saxifragales</taxon>
        <taxon>Crassulaceae</taxon>
        <taxon>Kalanchoe</taxon>
    </lineage>
</organism>
<dbReference type="PANTHER" id="PTHR32295:SF281">
    <property type="entry name" value="PROTEIN IQ-DOMAIN 31"/>
    <property type="match status" value="1"/>
</dbReference>